<dbReference type="RefSeq" id="WP_003963622.1">
    <property type="nucleotide sequence ID" value="NZ_CM000914.1"/>
</dbReference>
<feature type="region of interest" description="Disordered" evidence="1">
    <location>
        <begin position="55"/>
        <end position="101"/>
    </location>
</feature>
<feature type="compositionally biased region" description="Low complexity" evidence="1">
    <location>
        <begin position="68"/>
        <end position="85"/>
    </location>
</feature>
<keyword evidence="3" id="KW-1185">Reference proteome</keyword>
<feature type="region of interest" description="Disordered" evidence="1">
    <location>
        <begin position="1"/>
        <end position="37"/>
    </location>
</feature>
<gene>
    <name evidence="2" type="ORF">SCLAV_p1316</name>
</gene>
<protein>
    <submittedName>
        <fullName evidence="2">Uncharacterized protein</fullName>
    </submittedName>
</protein>
<evidence type="ECO:0000256" key="1">
    <source>
        <dbReference type="SAM" id="MobiDB-lite"/>
    </source>
</evidence>
<geneLocation type="plasmid" evidence="2 3">
    <name>pSCL4</name>
</geneLocation>
<dbReference type="eggNOG" id="COG3266">
    <property type="taxonomic scope" value="Bacteria"/>
</dbReference>
<feature type="compositionally biased region" description="Basic and acidic residues" evidence="1">
    <location>
        <begin position="389"/>
        <end position="405"/>
    </location>
</feature>
<dbReference type="GeneID" id="93734391"/>
<reference evidence="2 3" key="1">
    <citation type="journal article" date="2010" name="Genome Biol. Evol.">
        <title>The sequence of a 1.8-mb bacterial linear plasmid reveals a rich evolutionary reservoir of secondary metabolic pathways.</title>
        <authorList>
            <person name="Medema M.H."/>
            <person name="Trefzer A."/>
            <person name="Kovalchuk A."/>
            <person name="van den Berg M."/>
            <person name="Mueller U."/>
            <person name="Heijne W."/>
            <person name="Wu L."/>
            <person name="Alam M.T."/>
            <person name="Ronning C.M."/>
            <person name="Nierman W.C."/>
            <person name="Bovenberg R.A.L."/>
            <person name="Breitling R."/>
            <person name="Takano E."/>
        </authorList>
    </citation>
    <scope>NUCLEOTIDE SEQUENCE [LARGE SCALE GENOMIC DNA]</scope>
    <source>
        <strain evidence="3">ATCC 27064 / DSM 738 / JCM 4710 / NBRC 13307 / NCIMB 12785 / NRRL 3585 / VKM Ac-602</strain>
        <plasmid evidence="2">pSCL4</plasmid>
    </source>
</reference>
<dbReference type="EMBL" id="CM000914">
    <property type="protein sequence ID" value="EFG04802.2"/>
    <property type="molecule type" value="Genomic_DNA"/>
</dbReference>
<feature type="compositionally biased region" description="Basic and acidic residues" evidence="1">
    <location>
        <begin position="1"/>
        <end position="25"/>
    </location>
</feature>
<dbReference type="Proteomes" id="UP000002357">
    <property type="component" value="Plasmid pSCL4"/>
</dbReference>
<evidence type="ECO:0000313" key="2">
    <source>
        <dbReference type="EMBL" id="EFG04802.2"/>
    </source>
</evidence>
<feature type="region of interest" description="Disordered" evidence="1">
    <location>
        <begin position="385"/>
        <end position="405"/>
    </location>
</feature>
<dbReference type="OrthoDB" id="9153660at2"/>
<evidence type="ECO:0000313" key="3">
    <source>
        <dbReference type="Proteomes" id="UP000002357"/>
    </source>
</evidence>
<sequence length="626" mass="69589">MTHEHRPASTTERRHGEAPAREPLIRQDTPNLQRTAGNAAMVRLLQLTGYPYAQDRHGPGCGHRPEQPTAQAAPVRRAPVRDASPPEGPAAPRQQDGASPPVQRLVQIVTSWHPLRGTRYTDDPDEGRQELPLRTFDDLWSQVQDAVRGSGDRTLMAEFKKNQPSVMEQTRKWVSDSAVGEKGGKHSPKFGRKKHDVDYSTVLELARALVGWVLQKPGRHEEKEYARWVANDDTVAADLDAVLTKVRGWIDGLGGADPAQFSTKKTAFELERALNELKTGKGTPRTHSEQGPAEFGPYQRHFDAPGSAHPTGFRGDFLAVLDDPARYDVRDKIIVLHDLYEYFKDDTTRALPEPERAGEGVLEMTPKGPSGRNILATQDLLDDGTAKVGTDRGSSKAVRNERADSTRTARAHRIPVWAGASHTTARMLHLAREAGATTDELNAVSLGIFSFWRIEYDHTSTFAAHTLHEVLDIAANFGVAYNAKMPQAGSARYPQIMRERMKKADERFLEQYDRLAEAIKRFNTGFGLIRPGRTARRQHKEMAAHLLVEYGQALDLCRVPRQRAESATTVTDIRDAAQEYAAALRQVLDLYDRICALVVVQGSLAENDRDAMGASGLERQPARDRV</sequence>
<dbReference type="AlphaFoldDB" id="D5SLK9"/>
<feature type="compositionally biased region" description="Basic and acidic residues" evidence="1">
    <location>
        <begin position="55"/>
        <end position="66"/>
    </location>
</feature>
<organism evidence="2 3">
    <name type="scientific">Streptomyces clavuligerus</name>
    <dbReference type="NCBI Taxonomy" id="1901"/>
    <lineage>
        <taxon>Bacteria</taxon>
        <taxon>Bacillati</taxon>
        <taxon>Actinomycetota</taxon>
        <taxon>Actinomycetes</taxon>
        <taxon>Kitasatosporales</taxon>
        <taxon>Streptomycetaceae</taxon>
        <taxon>Streptomyces</taxon>
    </lineage>
</organism>
<name>D5SLK9_STRCL</name>
<accession>D5SLK9</accession>
<keyword evidence="2" id="KW-0614">Plasmid</keyword>
<proteinExistence type="predicted"/>